<gene>
    <name evidence="4" type="ORF">ACFQQH_01570</name>
</gene>
<dbReference type="PANTHER" id="PTHR43094:SF1">
    <property type="entry name" value="AMINOTRANSFERASE CLASS-III"/>
    <property type="match status" value="1"/>
</dbReference>
<dbReference type="InterPro" id="IPR005814">
    <property type="entry name" value="Aminotrans_3"/>
</dbReference>
<keyword evidence="5" id="KW-1185">Reference proteome</keyword>
<dbReference type="InterPro" id="IPR015424">
    <property type="entry name" value="PyrdxlP-dep_Trfase"/>
</dbReference>
<dbReference type="SUPFAM" id="SSF53383">
    <property type="entry name" value="PLP-dependent transferases"/>
    <property type="match status" value="1"/>
</dbReference>
<dbReference type="EMBL" id="JBHTCT010000004">
    <property type="protein sequence ID" value="MFC7363847.1"/>
    <property type="molecule type" value="Genomic_DNA"/>
</dbReference>
<proteinExistence type="inferred from homology"/>
<organism evidence="4 5">
    <name type="scientific">Bhargavaea changchunensis</name>
    <dbReference type="NCBI Taxonomy" id="2134037"/>
    <lineage>
        <taxon>Bacteria</taxon>
        <taxon>Bacillati</taxon>
        <taxon>Bacillota</taxon>
        <taxon>Bacilli</taxon>
        <taxon>Bacillales</taxon>
        <taxon>Caryophanaceae</taxon>
        <taxon>Bhargavaea</taxon>
    </lineage>
</organism>
<accession>A0ABW2N979</accession>
<protein>
    <submittedName>
        <fullName evidence="4">Aspartate aminotransferase family protein</fullName>
    </submittedName>
</protein>
<evidence type="ECO:0000313" key="5">
    <source>
        <dbReference type="Proteomes" id="UP001596483"/>
    </source>
</evidence>
<dbReference type="GO" id="GO:0008483">
    <property type="term" value="F:transaminase activity"/>
    <property type="evidence" value="ECO:0007669"/>
    <property type="project" value="UniProtKB-KW"/>
</dbReference>
<dbReference type="CDD" id="cd00610">
    <property type="entry name" value="OAT_like"/>
    <property type="match status" value="1"/>
</dbReference>
<evidence type="ECO:0000256" key="2">
    <source>
        <dbReference type="ARBA" id="ARBA00022898"/>
    </source>
</evidence>
<dbReference type="PANTHER" id="PTHR43094">
    <property type="entry name" value="AMINOTRANSFERASE"/>
    <property type="match status" value="1"/>
</dbReference>
<sequence>MTMKTMDSVQAKYEELAALDKKHFMHPTSSFKQQQEKGPGFIFTEGKGIYLKDVRGKQVIDALSSLWNVNIGHGREELAEAAMEQMKKLAFSSAFATNSHEPGIRLAEKVAEMTPGDLAMTFFTSGGSDANDTAFKTARYYWKLKGKPEKKKIISRQKSYHGVSVGASSATGLPAFRDFPSLAPDFYYVDSSIEALKEMIEREGAETIAAYIAEPVQGSGGVNLPPENYFKDIREICDQNDILFIADEVINGFGRTGKNFGIENFGVVPDMMVIAKGISSGYAPIGGMVISEPLKNELIELTEGVYMHGYTYSAHPMCCAVALKNLEIIEEENLIENVRNMGAELQKGFNWLADRHEEIGNIRGIGLLGAVEILKDKETNTRFSEPVSGKVVEEALNHGLLARSIVYEGQDTLAFAPPFCINKEEVDTIISIIDQSLTEVKKKGIK</sequence>
<reference evidence="5" key="1">
    <citation type="journal article" date="2019" name="Int. J. Syst. Evol. Microbiol.">
        <title>The Global Catalogue of Microorganisms (GCM) 10K type strain sequencing project: providing services to taxonomists for standard genome sequencing and annotation.</title>
        <authorList>
            <consortium name="The Broad Institute Genomics Platform"/>
            <consortium name="The Broad Institute Genome Sequencing Center for Infectious Disease"/>
            <person name="Wu L."/>
            <person name="Ma J."/>
        </authorList>
    </citation>
    <scope>NUCLEOTIDE SEQUENCE [LARGE SCALE GENOMIC DNA]</scope>
    <source>
        <strain evidence="5">JCM 4738</strain>
    </source>
</reference>
<dbReference type="Pfam" id="PF00202">
    <property type="entry name" value="Aminotran_3"/>
    <property type="match status" value="1"/>
</dbReference>
<dbReference type="InterPro" id="IPR049704">
    <property type="entry name" value="Aminotrans_3_PPA_site"/>
</dbReference>
<dbReference type="Gene3D" id="3.90.1150.10">
    <property type="entry name" value="Aspartate Aminotransferase, domain 1"/>
    <property type="match status" value="1"/>
</dbReference>
<evidence type="ECO:0000256" key="3">
    <source>
        <dbReference type="RuleBase" id="RU003560"/>
    </source>
</evidence>
<dbReference type="PROSITE" id="PS00600">
    <property type="entry name" value="AA_TRANSFER_CLASS_3"/>
    <property type="match status" value="1"/>
</dbReference>
<comment type="caution">
    <text evidence="4">The sequence shown here is derived from an EMBL/GenBank/DDBJ whole genome shotgun (WGS) entry which is preliminary data.</text>
</comment>
<dbReference type="Gene3D" id="3.40.640.10">
    <property type="entry name" value="Type I PLP-dependent aspartate aminotransferase-like (Major domain)"/>
    <property type="match status" value="1"/>
</dbReference>
<evidence type="ECO:0000313" key="4">
    <source>
        <dbReference type="EMBL" id="MFC7363847.1"/>
    </source>
</evidence>
<name>A0ABW2N979_9BACL</name>
<dbReference type="PIRSF" id="PIRSF000521">
    <property type="entry name" value="Transaminase_4ab_Lys_Orn"/>
    <property type="match status" value="1"/>
</dbReference>
<dbReference type="Proteomes" id="UP001596483">
    <property type="component" value="Unassembled WGS sequence"/>
</dbReference>
<keyword evidence="4" id="KW-0032">Aminotransferase</keyword>
<dbReference type="InterPro" id="IPR015421">
    <property type="entry name" value="PyrdxlP-dep_Trfase_major"/>
</dbReference>
<dbReference type="InterPro" id="IPR015422">
    <property type="entry name" value="PyrdxlP-dep_Trfase_small"/>
</dbReference>
<evidence type="ECO:0000256" key="1">
    <source>
        <dbReference type="ARBA" id="ARBA00008954"/>
    </source>
</evidence>
<keyword evidence="4" id="KW-0808">Transferase</keyword>
<comment type="similarity">
    <text evidence="1 3">Belongs to the class-III pyridoxal-phosphate-dependent aminotransferase family.</text>
</comment>
<keyword evidence="2 3" id="KW-0663">Pyridoxal phosphate</keyword>
<dbReference type="RefSeq" id="WP_157294158.1">
    <property type="nucleotide sequence ID" value="NZ_JBHTCT010000004.1"/>
</dbReference>